<protein>
    <submittedName>
        <fullName evidence="1">Uncharacterized protein</fullName>
    </submittedName>
</protein>
<evidence type="ECO:0000313" key="2">
    <source>
        <dbReference type="Proteomes" id="UP001314903"/>
    </source>
</evidence>
<proteinExistence type="predicted"/>
<comment type="caution">
    <text evidence="1">The sequence shown here is derived from an EMBL/GenBank/DDBJ whole genome shotgun (WGS) entry which is preliminary data.</text>
</comment>
<sequence length="81" mass="9990">MKYTETESYLINDITIYKKDNDKFDFLLRLEKESDNSIMEFNFEDIGLKDFKWADEKDNFSKYYVDVPEKHQYSFIFMKEN</sequence>
<reference evidence="1 2" key="1">
    <citation type="submission" date="2021-03" db="EMBL/GenBank/DDBJ databases">
        <title>Genomic Encyclopedia of Type Strains, Phase IV (KMG-IV): sequencing the most valuable type-strain genomes for metagenomic binning, comparative biology and taxonomic classification.</title>
        <authorList>
            <person name="Goeker M."/>
        </authorList>
    </citation>
    <scope>NUCLEOTIDE SEQUENCE [LARGE SCALE GENOMIC DNA]</scope>
    <source>
        <strain evidence="1 2">DSM 27512</strain>
    </source>
</reference>
<name>A0ABS4KHX5_9FIRM</name>
<gene>
    <name evidence="1" type="ORF">J2Z35_001180</name>
</gene>
<dbReference type="Proteomes" id="UP001314903">
    <property type="component" value="Unassembled WGS sequence"/>
</dbReference>
<accession>A0ABS4KHX5</accession>
<organism evidence="1 2">
    <name type="scientific">Acetoanaerobium pronyense</name>
    <dbReference type="NCBI Taxonomy" id="1482736"/>
    <lineage>
        <taxon>Bacteria</taxon>
        <taxon>Bacillati</taxon>
        <taxon>Bacillota</taxon>
        <taxon>Clostridia</taxon>
        <taxon>Peptostreptococcales</taxon>
        <taxon>Filifactoraceae</taxon>
        <taxon>Acetoanaerobium</taxon>
    </lineage>
</organism>
<evidence type="ECO:0000313" key="1">
    <source>
        <dbReference type="EMBL" id="MBP2027386.1"/>
    </source>
</evidence>
<keyword evidence="2" id="KW-1185">Reference proteome</keyword>
<dbReference type="EMBL" id="JAGGLI010000011">
    <property type="protein sequence ID" value="MBP2027386.1"/>
    <property type="molecule type" value="Genomic_DNA"/>
</dbReference>